<feature type="domain" description="Response regulatory" evidence="3">
    <location>
        <begin position="3"/>
        <end position="117"/>
    </location>
</feature>
<dbReference type="CDD" id="cd17574">
    <property type="entry name" value="REC_OmpR"/>
    <property type="match status" value="1"/>
</dbReference>
<dbReference type="STRING" id="1797768.A3C59_03720"/>
<dbReference type="Pfam" id="PF00072">
    <property type="entry name" value="Response_reg"/>
    <property type="match status" value="1"/>
</dbReference>
<gene>
    <name evidence="4" type="ORF">A3C59_03720</name>
</gene>
<evidence type="ECO:0000256" key="2">
    <source>
        <dbReference type="PROSITE-ProRule" id="PRU00169"/>
    </source>
</evidence>
<accession>A0A1F5JX63</accession>
<dbReference type="PROSITE" id="PS50110">
    <property type="entry name" value="RESPONSE_REGULATORY"/>
    <property type="match status" value="1"/>
</dbReference>
<dbReference type="InterPro" id="IPR050595">
    <property type="entry name" value="Bact_response_regulator"/>
</dbReference>
<dbReference type="AlphaFoldDB" id="A0A1F5JX63"/>
<dbReference type="InterPro" id="IPR001789">
    <property type="entry name" value="Sig_transdc_resp-reg_receiver"/>
</dbReference>
<dbReference type="EMBL" id="MFCV01000013">
    <property type="protein sequence ID" value="OGE33197.1"/>
    <property type="molecule type" value="Genomic_DNA"/>
</dbReference>
<proteinExistence type="predicted"/>
<evidence type="ECO:0000256" key="1">
    <source>
        <dbReference type="ARBA" id="ARBA00022553"/>
    </source>
</evidence>
<dbReference type="GO" id="GO:0000160">
    <property type="term" value="P:phosphorelay signal transduction system"/>
    <property type="evidence" value="ECO:0007669"/>
    <property type="project" value="InterPro"/>
</dbReference>
<keyword evidence="1 2" id="KW-0597">Phosphoprotein</keyword>
<evidence type="ECO:0000259" key="3">
    <source>
        <dbReference type="PROSITE" id="PS50110"/>
    </source>
</evidence>
<dbReference type="SMART" id="SM00448">
    <property type="entry name" value="REC"/>
    <property type="match status" value="1"/>
</dbReference>
<evidence type="ECO:0000313" key="4">
    <source>
        <dbReference type="EMBL" id="OGE33197.1"/>
    </source>
</evidence>
<dbReference type="InterPro" id="IPR011006">
    <property type="entry name" value="CheY-like_superfamily"/>
</dbReference>
<feature type="modified residue" description="4-aspartylphosphate" evidence="2">
    <location>
        <position position="52"/>
    </location>
</feature>
<organism evidence="4 5">
    <name type="scientific">Candidatus Daviesbacteria bacterium RIFCSPHIGHO2_02_FULL_36_13</name>
    <dbReference type="NCBI Taxonomy" id="1797768"/>
    <lineage>
        <taxon>Bacteria</taxon>
        <taxon>Candidatus Daviesiibacteriota</taxon>
    </lineage>
</organism>
<dbReference type="PANTHER" id="PTHR44591">
    <property type="entry name" value="STRESS RESPONSE REGULATOR PROTEIN 1"/>
    <property type="match status" value="1"/>
</dbReference>
<dbReference type="Gene3D" id="3.40.50.2300">
    <property type="match status" value="1"/>
</dbReference>
<protein>
    <recommendedName>
        <fullName evidence="3">Response regulatory domain-containing protein</fullName>
    </recommendedName>
</protein>
<name>A0A1F5JX63_9BACT</name>
<dbReference type="PANTHER" id="PTHR44591:SF3">
    <property type="entry name" value="RESPONSE REGULATORY DOMAIN-CONTAINING PROTEIN"/>
    <property type="match status" value="1"/>
</dbReference>
<sequence length="119" mass="13443">MKKILIVEDEKPLARVMSLKLNSAGYQTSVSFDGESALEILSKESFDLIILDLVMPKKDGYFVFSELKRLNIKIPVIVASNLGQQEDIEKAKQLGAVDYFTKSDITLVEMVNKVKQYLQ</sequence>
<evidence type="ECO:0000313" key="5">
    <source>
        <dbReference type="Proteomes" id="UP000176902"/>
    </source>
</evidence>
<comment type="caution">
    <text evidence="4">The sequence shown here is derived from an EMBL/GenBank/DDBJ whole genome shotgun (WGS) entry which is preliminary data.</text>
</comment>
<dbReference type="Proteomes" id="UP000176902">
    <property type="component" value="Unassembled WGS sequence"/>
</dbReference>
<reference evidence="4 5" key="1">
    <citation type="journal article" date="2016" name="Nat. Commun.">
        <title>Thousands of microbial genomes shed light on interconnected biogeochemical processes in an aquifer system.</title>
        <authorList>
            <person name="Anantharaman K."/>
            <person name="Brown C.T."/>
            <person name="Hug L.A."/>
            <person name="Sharon I."/>
            <person name="Castelle C.J."/>
            <person name="Probst A.J."/>
            <person name="Thomas B.C."/>
            <person name="Singh A."/>
            <person name="Wilkins M.J."/>
            <person name="Karaoz U."/>
            <person name="Brodie E.L."/>
            <person name="Williams K.H."/>
            <person name="Hubbard S.S."/>
            <person name="Banfield J.F."/>
        </authorList>
    </citation>
    <scope>NUCLEOTIDE SEQUENCE [LARGE SCALE GENOMIC DNA]</scope>
</reference>
<dbReference type="SUPFAM" id="SSF52172">
    <property type="entry name" value="CheY-like"/>
    <property type="match status" value="1"/>
</dbReference>